<dbReference type="AlphaFoldDB" id="A0ABD5BSY1"/>
<evidence type="ECO:0000313" key="1">
    <source>
        <dbReference type="EMBL" id="MDQ9559501.1"/>
    </source>
</evidence>
<dbReference type="RefSeq" id="WP_309213355.1">
    <property type="nucleotide sequence ID" value="NZ_JAVIPQ010000512.1"/>
</dbReference>
<dbReference type="NCBIfam" id="TIGR01731">
    <property type="entry name" value="fil_hemag_20aa"/>
    <property type="match status" value="3"/>
</dbReference>
<dbReference type="Proteomes" id="UP001234811">
    <property type="component" value="Unassembled WGS sequence"/>
</dbReference>
<dbReference type="Pfam" id="PF05594">
    <property type="entry name" value="Fil_haemagg"/>
    <property type="match status" value="1"/>
</dbReference>
<evidence type="ECO:0008006" key="3">
    <source>
        <dbReference type="Google" id="ProtNLM"/>
    </source>
</evidence>
<reference evidence="1 2" key="1">
    <citation type="submission" date="2023-07" db="EMBL/GenBank/DDBJ databases">
        <title>Pathogens genome sequencing project 196.</title>
        <authorList>
            <person name="Cao X."/>
        </authorList>
    </citation>
    <scope>NUCLEOTIDE SEQUENCE [LARGE SCALE GENOMIC DNA]</scope>
    <source>
        <strain evidence="1 2">SM41</strain>
    </source>
</reference>
<proteinExistence type="predicted"/>
<feature type="non-terminal residue" evidence="1">
    <location>
        <position position="67"/>
    </location>
</feature>
<comment type="caution">
    <text evidence="1">The sequence shown here is derived from an EMBL/GenBank/DDBJ whole genome shotgun (WGS) entry which is preliminary data.</text>
</comment>
<feature type="non-terminal residue" evidence="1">
    <location>
        <position position="1"/>
    </location>
</feature>
<accession>A0ABD5BSY1</accession>
<organism evidence="1 2">
    <name type="scientific">Serratia marcescens</name>
    <dbReference type="NCBI Taxonomy" id="615"/>
    <lineage>
        <taxon>Bacteria</taxon>
        <taxon>Pseudomonadati</taxon>
        <taxon>Pseudomonadota</taxon>
        <taxon>Gammaproteobacteria</taxon>
        <taxon>Enterobacterales</taxon>
        <taxon>Yersiniaceae</taxon>
        <taxon>Serratia</taxon>
    </lineage>
</organism>
<sequence>QLVSTHGLALKAGTLDNSGQGTLSSQAELDVQAERLNNRDGGLILGTTRTDITSRDIDNTAGLLQSS</sequence>
<protein>
    <recommendedName>
        <fullName evidence="3">Filamentous hemagglutinin, intein-containing</fullName>
    </recommendedName>
</protein>
<dbReference type="InterPro" id="IPR010069">
    <property type="entry name" value="CdiA_FHA1_rpt"/>
</dbReference>
<dbReference type="EMBL" id="JAVIPQ010000512">
    <property type="protein sequence ID" value="MDQ9559501.1"/>
    <property type="molecule type" value="Genomic_DNA"/>
</dbReference>
<name>A0ABD5BSY1_SERMA</name>
<dbReference type="InterPro" id="IPR008619">
    <property type="entry name" value="Filamentous_hemagglutn_rpt"/>
</dbReference>
<gene>
    <name evidence="1" type="ORF">RF091_28830</name>
</gene>
<evidence type="ECO:0000313" key="2">
    <source>
        <dbReference type="Proteomes" id="UP001234811"/>
    </source>
</evidence>